<dbReference type="OrthoDB" id="6628045at2759"/>
<dbReference type="Proteomes" id="UP000478052">
    <property type="component" value="Unassembled WGS sequence"/>
</dbReference>
<accession>A0A6G0VHQ9</accession>
<protein>
    <submittedName>
        <fullName evidence="1">Uncharacterized protein</fullName>
    </submittedName>
</protein>
<dbReference type="AlphaFoldDB" id="A0A6G0VHQ9"/>
<sequence>GKRGRKPIIDPDTLFDILKGKKEHIFDNGHLRPPSHEIWDDIIKELNYAVPKKTVYISVLQDRNNIKSKLLNVLGIELPVLEDNSESENTKNTTDEDCSTDVNDVGEKSLFKLTIPYKDYIEFEPFTVFYKDNKTCRSYDVLKQNTWVDIINDAFLMKYKLPCNFIYKSCKVRKDSSRSTYFLTFKAKCKDCYSEIFGWSNKKPSKGEALELNILAKDTSKDNESHNSKRPLRGTKRDIVGNMLLKDLASNWRRNAASTMEFGQTSPANLYNNDILRKSKQQYNDKTLGITIKNPIDSLVELKRNSTFAGSLHNIGIDPFL</sequence>
<comment type="caution">
    <text evidence="1">The sequence shown here is derived from an EMBL/GenBank/DDBJ whole genome shotgun (WGS) entry which is preliminary data.</text>
</comment>
<feature type="non-terminal residue" evidence="1">
    <location>
        <position position="321"/>
    </location>
</feature>
<proteinExistence type="predicted"/>
<evidence type="ECO:0000313" key="1">
    <source>
        <dbReference type="EMBL" id="KAF0683994.1"/>
    </source>
</evidence>
<name>A0A6G0VHQ9_APHCR</name>
<dbReference type="EMBL" id="VUJU01017299">
    <property type="protein sequence ID" value="KAF0683994.1"/>
    <property type="molecule type" value="Genomic_DNA"/>
</dbReference>
<gene>
    <name evidence="1" type="ORF">FWK35_00038894</name>
</gene>
<keyword evidence="2" id="KW-1185">Reference proteome</keyword>
<feature type="non-terminal residue" evidence="1">
    <location>
        <position position="1"/>
    </location>
</feature>
<reference evidence="1 2" key="1">
    <citation type="submission" date="2019-08" db="EMBL/GenBank/DDBJ databases">
        <title>Whole genome of Aphis craccivora.</title>
        <authorList>
            <person name="Voronova N.V."/>
            <person name="Shulinski R.S."/>
            <person name="Bandarenka Y.V."/>
            <person name="Zhorov D.G."/>
            <person name="Warner D."/>
        </authorList>
    </citation>
    <scope>NUCLEOTIDE SEQUENCE [LARGE SCALE GENOMIC DNA]</scope>
    <source>
        <strain evidence="1">180601</strain>
        <tissue evidence="1">Whole Body</tissue>
    </source>
</reference>
<evidence type="ECO:0000313" key="2">
    <source>
        <dbReference type="Proteomes" id="UP000478052"/>
    </source>
</evidence>
<organism evidence="1 2">
    <name type="scientific">Aphis craccivora</name>
    <name type="common">Cowpea aphid</name>
    <dbReference type="NCBI Taxonomy" id="307492"/>
    <lineage>
        <taxon>Eukaryota</taxon>
        <taxon>Metazoa</taxon>
        <taxon>Ecdysozoa</taxon>
        <taxon>Arthropoda</taxon>
        <taxon>Hexapoda</taxon>
        <taxon>Insecta</taxon>
        <taxon>Pterygota</taxon>
        <taxon>Neoptera</taxon>
        <taxon>Paraneoptera</taxon>
        <taxon>Hemiptera</taxon>
        <taxon>Sternorrhyncha</taxon>
        <taxon>Aphidomorpha</taxon>
        <taxon>Aphidoidea</taxon>
        <taxon>Aphididae</taxon>
        <taxon>Aphidini</taxon>
        <taxon>Aphis</taxon>
        <taxon>Aphis</taxon>
    </lineage>
</organism>